<sequence length="152" mass="18165">MKEHLVFSIKEELKMISKRRHQLILIINHKWKDLSFLDEKLALPQLNINLELSTLLKDIPINKRHRRVVTFLKDVVKQNAIENTIILDHIEVLFDPQLKQDPLKLFEDISRNYILIVNWKGDIINNKLTYAQHEHIEFHSYDEYDAVAINFD</sequence>
<gene>
    <name evidence="1" type="ORF">HNQ94_000037</name>
</gene>
<keyword evidence="2" id="KW-1185">Reference proteome</keyword>
<evidence type="ECO:0008006" key="3">
    <source>
        <dbReference type="Google" id="ProtNLM"/>
    </source>
</evidence>
<dbReference type="Proteomes" id="UP000581688">
    <property type="component" value="Unassembled WGS sequence"/>
</dbReference>
<reference evidence="1 2" key="1">
    <citation type="submission" date="2020-08" db="EMBL/GenBank/DDBJ databases">
        <title>Genomic Encyclopedia of Type Strains, Phase IV (KMG-IV): sequencing the most valuable type-strain genomes for metagenomic binning, comparative biology and taxonomic classification.</title>
        <authorList>
            <person name="Goeker M."/>
        </authorList>
    </citation>
    <scope>NUCLEOTIDE SEQUENCE [LARGE SCALE GENOMIC DNA]</scope>
    <source>
        <strain evidence="1 2">DSM 19612</strain>
    </source>
</reference>
<organism evidence="1 2">
    <name type="scientific">Salirhabdus euzebyi</name>
    <dbReference type="NCBI Taxonomy" id="394506"/>
    <lineage>
        <taxon>Bacteria</taxon>
        <taxon>Bacillati</taxon>
        <taxon>Bacillota</taxon>
        <taxon>Bacilli</taxon>
        <taxon>Bacillales</taxon>
        <taxon>Bacillaceae</taxon>
        <taxon>Salirhabdus</taxon>
    </lineage>
</organism>
<dbReference type="NCBIfam" id="NF033453">
    <property type="entry name" value="BREX_3_BrxF"/>
    <property type="match status" value="1"/>
</dbReference>
<dbReference type="AlphaFoldDB" id="A0A841PWE0"/>
<evidence type="ECO:0000313" key="1">
    <source>
        <dbReference type="EMBL" id="MBB6451616.1"/>
    </source>
</evidence>
<protein>
    <recommendedName>
        <fullName evidence="3">BREX-3 system P-loop-containing protein BrxF</fullName>
    </recommendedName>
</protein>
<name>A0A841PWE0_9BACI</name>
<dbReference type="InterPro" id="IPR048067">
    <property type="entry name" value="BREX_3_BrxF"/>
</dbReference>
<accession>A0A841PWE0</accession>
<dbReference type="EMBL" id="JACHGH010000001">
    <property type="protein sequence ID" value="MBB6451616.1"/>
    <property type="molecule type" value="Genomic_DNA"/>
</dbReference>
<comment type="caution">
    <text evidence="1">The sequence shown here is derived from an EMBL/GenBank/DDBJ whole genome shotgun (WGS) entry which is preliminary data.</text>
</comment>
<dbReference type="RefSeq" id="WP_174496249.1">
    <property type="nucleotide sequence ID" value="NZ_CADDWK010000007.1"/>
</dbReference>
<proteinExistence type="predicted"/>
<evidence type="ECO:0000313" key="2">
    <source>
        <dbReference type="Proteomes" id="UP000581688"/>
    </source>
</evidence>